<sequence length="305" mass="34959">MFGLEMDATTEKNNSSSGRKNLDESDEWIIEITQYTDPYCTWCWGSEPIMRKIKAIYGDQVKISFVMGGLVEDFDTFFDSQNNIGGSKKFEQVAAHWEEASRRHGQPVDHQVFFDLKGDFHSTYQASIAYKAAQLLDQELADKYLRRLREATSAERKQIHKIKIQVELAEEVGLDKEKFIQAIESGEAEKKFIEDLKLSRKSGIHGFPTFNVKSRDGAGKFLNGWQHYQAFERVLTDLAGDSLKKDTYNLKESDILRFIDKNKKVSTQEVATLVGIDKFAAYEYLNKLKSVKSIKAGNDYFWVAN</sequence>
<dbReference type="AlphaFoldDB" id="A0A0F9AIA1"/>
<dbReference type="InterPro" id="IPR006793">
    <property type="entry name" value="FaeA"/>
</dbReference>
<feature type="region of interest" description="Disordered" evidence="3">
    <location>
        <begin position="1"/>
        <end position="21"/>
    </location>
</feature>
<organism evidence="4">
    <name type="scientific">marine sediment metagenome</name>
    <dbReference type="NCBI Taxonomy" id="412755"/>
    <lineage>
        <taxon>unclassified sequences</taxon>
        <taxon>metagenomes</taxon>
        <taxon>ecological metagenomes</taxon>
    </lineage>
</organism>
<name>A0A0F9AIA1_9ZZZZ</name>
<evidence type="ECO:0000256" key="3">
    <source>
        <dbReference type="SAM" id="MobiDB-lite"/>
    </source>
</evidence>
<keyword evidence="2" id="KW-0804">Transcription</keyword>
<dbReference type="GO" id="GO:0006355">
    <property type="term" value="P:regulation of DNA-templated transcription"/>
    <property type="evidence" value="ECO:0007669"/>
    <property type="project" value="InterPro"/>
</dbReference>
<dbReference type="Gene3D" id="1.10.472.60">
    <property type="entry name" value="putative protein disulfide isomerase domain"/>
    <property type="match status" value="1"/>
</dbReference>
<dbReference type="PANTHER" id="PTHR13887">
    <property type="entry name" value="GLUTATHIONE S-TRANSFERASE KAPPA"/>
    <property type="match status" value="1"/>
</dbReference>
<keyword evidence="1" id="KW-0805">Transcription regulation</keyword>
<dbReference type="Gene3D" id="3.40.30.10">
    <property type="entry name" value="Glutaredoxin"/>
    <property type="match status" value="1"/>
</dbReference>
<dbReference type="Pfam" id="PF04703">
    <property type="entry name" value="FaeA"/>
    <property type="match status" value="1"/>
</dbReference>
<evidence type="ECO:0000256" key="2">
    <source>
        <dbReference type="ARBA" id="ARBA00023163"/>
    </source>
</evidence>
<evidence type="ECO:0000313" key="4">
    <source>
        <dbReference type="EMBL" id="KKK98015.1"/>
    </source>
</evidence>
<dbReference type="Pfam" id="PF13743">
    <property type="entry name" value="Thioredoxin_5"/>
    <property type="match status" value="1"/>
</dbReference>
<gene>
    <name evidence="4" type="ORF">LCGC14_2646980</name>
</gene>
<evidence type="ECO:0000256" key="1">
    <source>
        <dbReference type="ARBA" id="ARBA00023015"/>
    </source>
</evidence>
<dbReference type="EMBL" id="LAZR01045796">
    <property type="protein sequence ID" value="KKK98015.1"/>
    <property type="molecule type" value="Genomic_DNA"/>
</dbReference>
<dbReference type="SUPFAM" id="SSF52833">
    <property type="entry name" value="Thioredoxin-like"/>
    <property type="match status" value="1"/>
</dbReference>
<comment type="caution">
    <text evidence="4">The sequence shown here is derived from an EMBL/GenBank/DDBJ whole genome shotgun (WGS) entry which is preliminary data.</text>
</comment>
<protein>
    <recommendedName>
        <fullName evidence="5">DSBA-like thioredoxin domain-containing protein</fullName>
    </recommendedName>
</protein>
<dbReference type="InterPro" id="IPR036249">
    <property type="entry name" value="Thioredoxin-like_sf"/>
</dbReference>
<dbReference type="CDD" id="cd03025">
    <property type="entry name" value="DsbA_FrnE_like"/>
    <property type="match status" value="1"/>
</dbReference>
<proteinExistence type="predicted"/>
<reference evidence="4" key="1">
    <citation type="journal article" date="2015" name="Nature">
        <title>Complex archaea that bridge the gap between prokaryotes and eukaryotes.</title>
        <authorList>
            <person name="Spang A."/>
            <person name="Saw J.H."/>
            <person name="Jorgensen S.L."/>
            <person name="Zaremba-Niedzwiedzka K."/>
            <person name="Martijn J."/>
            <person name="Lind A.E."/>
            <person name="van Eijk R."/>
            <person name="Schleper C."/>
            <person name="Guy L."/>
            <person name="Ettema T.J."/>
        </authorList>
    </citation>
    <scope>NUCLEOTIDE SEQUENCE</scope>
</reference>
<accession>A0A0F9AIA1</accession>
<evidence type="ECO:0008006" key="5">
    <source>
        <dbReference type="Google" id="ProtNLM"/>
    </source>
</evidence>